<dbReference type="Pfam" id="PF22435">
    <property type="entry name" value="MRM3-like_sub_bind"/>
    <property type="match status" value="1"/>
</dbReference>
<feature type="domain" description="RNA 2-O ribose methyltransferase substrate binding" evidence="4">
    <location>
        <begin position="31"/>
        <end position="102"/>
    </location>
</feature>
<evidence type="ECO:0000313" key="5">
    <source>
        <dbReference type="EMBL" id="QIL46445.1"/>
    </source>
</evidence>
<dbReference type="InterPro" id="IPR029028">
    <property type="entry name" value="Alpha/beta_knot_MTases"/>
</dbReference>
<dbReference type="GO" id="GO:0003723">
    <property type="term" value="F:RNA binding"/>
    <property type="evidence" value="ECO:0007669"/>
    <property type="project" value="InterPro"/>
</dbReference>
<keyword evidence="2 5" id="KW-0489">Methyltransferase</keyword>
<dbReference type="InterPro" id="IPR051259">
    <property type="entry name" value="rRNA_Methyltransferase"/>
</dbReference>
<protein>
    <submittedName>
        <fullName evidence="5">RNA methyltransferase</fullName>
    </submittedName>
</protein>
<dbReference type="InterPro" id="IPR013123">
    <property type="entry name" value="SpoU_subst-bd"/>
</dbReference>
<evidence type="ECO:0000256" key="2">
    <source>
        <dbReference type="ARBA" id="ARBA00022603"/>
    </source>
</evidence>
<dbReference type="PANTHER" id="PTHR43191">
    <property type="entry name" value="RRNA METHYLTRANSFERASE 3"/>
    <property type="match status" value="1"/>
</dbReference>
<dbReference type="KEGG" id="vah:G7081_04855"/>
<dbReference type="CDD" id="cd18095">
    <property type="entry name" value="SpoU-like_rRNA-MTase"/>
    <property type="match status" value="1"/>
</dbReference>
<keyword evidence="6" id="KW-1185">Reference proteome</keyword>
<dbReference type="InterPro" id="IPR053888">
    <property type="entry name" value="MRM3-like_sub_bind"/>
</dbReference>
<proteinExistence type="inferred from homology"/>
<organism evidence="5 6">
    <name type="scientific">Vagococcus coleopterorum</name>
    <dbReference type="NCBI Taxonomy" id="2714946"/>
    <lineage>
        <taxon>Bacteria</taxon>
        <taxon>Bacillati</taxon>
        <taxon>Bacillota</taxon>
        <taxon>Bacilli</taxon>
        <taxon>Lactobacillales</taxon>
        <taxon>Enterococcaceae</taxon>
        <taxon>Vagococcus</taxon>
    </lineage>
</organism>
<dbReference type="SMART" id="SM00967">
    <property type="entry name" value="SpoU_sub_bind"/>
    <property type="match status" value="1"/>
</dbReference>
<reference evidence="5 6" key="1">
    <citation type="submission" date="2020-03" db="EMBL/GenBank/DDBJ databases">
        <title>Vagococcus sp. nov., isolated from beetles.</title>
        <authorList>
            <person name="Hyun D.-W."/>
            <person name="Bae J.-W."/>
        </authorList>
    </citation>
    <scope>NUCLEOTIDE SEQUENCE [LARGE SCALE GENOMIC DNA]</scope>
    <source>
        <strain evidence="5 6">HDW17A</strain>
    </source>
</reference>
<dbReference type="Gene3D" id="3.30.1330.30">
    <property type="match status" value="1"/>
</dbReference>
<name>A0A6G8ANE1_9ENTE</name>
<dbReference type="RefSeq" id="WP_166007834.1">
    <property type="nucleotide sequence ID" value="NZ_CP049886.1"/>
</dbReference>
<evidence type="ECO:0000256" key="3">
    <source>
        <dbReference type="ARBA" id="ARBA00022679"/>
    </source>
</evidence>
<dbReference type="Gene3D" id="3.40.1280.10">
    <property type="match status" value="1"/>
</dbReference>
<dbReference type="GO" id="GO:0006396">
    <property type="term" value="P:RNA processing"/>
    <property type="evidence" value="ECO:0007669"/>
    <property type="project" value="InterPro"/>
</dbReference>
<dbReference type="PANTHER" id="PTHR43191:SF2">
    <property type="entry name" value="RRNA METHYLTRANSFERASE 3, MITOCHONDRIAL"/>
    <property type="match status" value="1"/>
</dbReference>
<evidence type="ECO:0000259" key="4">
    <source>
        <dbReference type="SMART" id="SM00967"/>
    </source>
</evidence>
<evidence type="ECO:0000313" key="6">
    <source>
        <dbReference type="Proteomes" id="UP000500890"/>
    </source>
</evidence>
<dbReference type="Pfam" id="PF00588">
    <property type="entry name" value="SpoU_methylase"/>
    <property type="match status" value="1"/>
</dbReference>
<dbReference type="InterPro" id="IPR001537">
    <property type="entry name" value="SpoU_MeTrfase"/>
</dbReference>
<gene>
    <name evidence="5" type="ORF">G7081_04855</name>
</gene>
<keyword evidence="3 5" id="KW-0808">Transferase</keyword>
<dbReference type="EMBL" id="CP049886">
    <property type="protein sequence ID" value="QIL46445.1"/>
    <property type="molecule type" value="Genomic_DNA"/>
</dbReference>
<dbReference type="GO" id="GO:0008173">
    <property type="term" value="F:RNA methyltransferase activity"/>
    <property type="evidence" value="ECO:0007669"/>
    <property type="project" value="InterPro"/>
</dbReference>
<dbReference type="InterPro" id="IPR029026">
    <property type="entry name" value="tRNA_m1G_MTases_N"/>
</dbReference>
<dbReference type="SUPFAM" id="SSF55315">
    <property type="entry name" value="L30e-like"/>
    <property type="match status" value="1"/>
</dbReference>
<dbReference type="Proteomes" id="UP000500890">
    <property type="component" value="Chromosome"/>
</dbReference>
<comment type="similarity">
    <text evidence="1">Belongs to the class IV-like SAM-binding methyltransferase superfamily. RNA methyltransferase TrmH family.</text>
</comment>
<dbReference type="GO" id="GO:0032259">
    <property type="term" value="P:methylation"/>
    <property type="evidence" value="ECO:0007669"/>
    <property type="project" value="UniProtKB-KW"/>
</dbReference>
<sequence length="254" mass="27764">MNEITSSQNNYIKSLKKLTKKKERTSQGRYLLDGEHLVGEALKSGTEIEAILYSREFLENHSNLSISDNVETYLLSNEIMKQLSFVPAPQGIMAVVKLPTNKVELKTNQPILVLDNVQDPGNVGTMIRTADAAGFGTVFLGEGTADIYNDKVLRSMQGSHFHIDVIEGTILELMSTLSEKNIPVYGTELNPQAVCYREIKPMEQFALVMGNEGQGVGAEILAQTTKNVYIPIVGEAESLNVAVAAGVLMFALKA</sequence>
<dbReference type="SUPFAM" id="SSF75217">
    <property type="entry name" value="alpha/beta knot"/>
    <property type="match status" value="1"/>
</dbReference>
<dbReference type="InterPro" id="IPR029064">
    <property type="entry name" value="Ribosomal_eL30-like_sf"/>
</dbReference>
<dbReference type="AlphaFoldDB" id="A0A6G8ANE1"/>
<accession>A0A6G8ANE1</accession>
<evidence type="ECO:0000256" key="1">
    <source>
        <dbReference type="ARBA" id="ARBA00007228"/>
    </source>
</evidence>
<dbReference type="GO" id="GO:0005737">
    <property type="term" value="C:cytoplasm"/>
    <property type="evidence" value="ECO:0007669"/>
    <property type="project" value="UniProtKB-ARBA"/>
</dbReference>